<organism evidence="1 2">
    <name type="scientific">Rubroshorea leprosula</name>
    <dbReference type="NCBI Taxonomy" id="152421"/>
    <lineage>
        <taxon>Eukaryota</taxon>
        <taxon>Viridiplantae</taxon>
        <taxon>Streptophyta</taxon>
        <taxon>Embryophyta</taxon>
        <taxon>Tracheophyta</taxon>
        <taxon>Spermatophyta</taxon>
        <taxon>Magnoliopsida</taxon>
        <taxon>eudicotyledons</taxon>
        <taxon>Gunneridae</taxon>
        <taxon>Pentapetalae</taxon>
        <taxon>rosids</taxon>
        <taxon>malvids</taxon>
        <taxon>Malvales</taxon>
        <taxon>Dipterocarpaceae</taxon>
        <taxon>Rubroshorea</taxon>
    </lineage>
</organism>
<accession>A0AAV5I1Y0</accession>
<reference evidence="1 2" key="1">
    <citation type="journal article" date="2021" name="Commun. Biol.">
        <title>The genome of Shorea leprosula (Dipterocarpaceae) highlights the ecological relevance of drought in aseasonal tropical rainforests.</title>
        <authorList>
            <person name="Ng K.K.S."/>
            <person name="Kobayashi M.J."/>
            <person name="Fawcett J.A."/>
            <person name="Hatakeyama M."/>
            <person name="Paape T."/>
            <person name="Ng C.H."/>
            <person name="Ang C.C."/>
            <person name="Tnah L.H."/>
            <person name="Lee C.T."/>
            <person name="Nishiyama T."/>
            <person name="Sese J."/>
            <person name="O'Brien M.J."/>
            <person name="Copetti D."/>
            <person name="Mohd Noor M.I."/>
            <person name="Ong R.C."/>
            <person name="Putra M."/>
            <person name="Sireger I.Z."/>
            <person name="Indrioko S."/>
            <person name="Kosugi Y."/>
            <person name="Izuno A."/>
            <person name="Isagi Y."/>
            <person name="Lee S.L."/>
            <person name="Shimizu K.K."/>
        </authorList>
    </citation>
    <scope>NUCLEOTIDE SEQUENCE [LARGE SCALE GENOMIC DNA]</scope>
    <source>
        <strain evidence="1">214</strain>
    </source>
</reference>
<proteinExistence type="predicted"/>
<evidence type="ECO:0000313" key="1">
    <source>
        <dbReference type="EMBL" id="GKU92008.1"/>
    </source>
</evidence>
<protein>
    <submittedName>
        <fullName evidence="1">Uncharacterized protein</fullName>
    </submittedName>
</protein>
<dbReference type="EMBL" id="BPVZ01000005">
    <property type="protein sequence ID" value="GKU92008.1"/>
    <property type="molecule type" value="Genomic_DNA"/>
</dbReference>
<evidence type="ECO:0000313" key="2">
    <source>
        <dbReference type="Proteomes" id="UP001054252"/>
    </source>
</evidence>
<dbReference type="Proteomes" id="UP001054252">
    <property type="component" value="Unassembled WGS sequence"/>
</dbReference>
<sequence length="39" mass="4636">MYSSREGTFPYVLHTWTPRVQSGFFETQIWVFSGLLNRP</sequence>
<comment type="caution">
    <text evidence="1">The sequence shown here is derived from an EMBL/GenBank/DDBJ whole genome shotgun (WGS) entry which is preliminary data.</text>
</comment>
<keyword evidence="2" id="KW-1185">Reference proteome</keyword>
<dbReference type="AlphaFoldDB" id="A0AAV5I1Y0"/>
<gene>
    <name evidence="1" type="ORF">SLEP1_g5796</name>
</gene>
<name>A0AAV5I1Y0_9ROSI</name>